<dbReference type="AlphaFoldDB" id="A0A9W9FRD4"/>
<proteinExistence type="predicted"/>
<dbReference type="EMBL" id="JAPMSZ010000004">
    <property type="protein sequence ID" value="KAJ5104899.1"/>
    <property type="molecule type" value="Genomic_DNA"/>
</dbReference>
<organism evidence="1 2">
    <name type="scientific">Penicillium alfredii</name>
    <dbReference type="NCBI Taxonomy" id="1506179"/>
    <lineage>
        <taxon>Eukaryota</taxon>
        <taxon>Fungi</taxon>
        <taxon>Dikarya</taxon>
        <taxon>Ascomycota</taxon>
        <taxon>Pezizomycotina</taxon>
        <taxon>Eurotiomycetes</taxon>
        <taxon>Eurotiomycetidae</taxon>
        <taxon>Eurotiales</taxon>
        <taxon>Aspergillaceae</taxon>
        <taxon>Penicillium</taxon>
    </lineage>
</organism>
<dbReference type="RefSeq" id="XP_056513895.1">
    <property type="nucleotide sequence ID" value="XM_056652828.1"/>
</dbReference>
<evidence type="ECO:0000313" key="2">
    <source>
        <dbReference type="Proteomes" id="UP001141434"/>
    </source>
</evidence>
<sequence>MAAVELKALFSTGWRLAGSFAGDERLLSAVGHPNGDRAPVISLPAPKHLREEGVPSLYKKSPGHLMCRRGAKSTVSSGIPGSRLATRPYRLVFGGKTRGS</sequence>
<evidence type="ECO:0000313" key="1">
    <source>
        <dbReference type="EMBL" id="KAJ5104899.1"/>
    </source>
</evidence>
<dbReference type="GeneID" id="81391996"/>
<protein>
    <submittedName>
        <fullName evidence="1">Uncharacterized protein</fullName>
    </submittedName>
</protein>
<reference evidence="1" key="2">
    <citation type="journal article" date="2023" name="IMA Fungus">
        <title>Comparative genomic study of the Penicillium genus elucidates a diverse pangenome and 15 lateral gene transfer events.</title>
        <authorList>
            <person name="Petersen C."/>
            <person name="Sorensen T."/>
            <person name="Nielsen M.R."/>
            <person name="Sondergaard T.E."/>
            <person name="Sorensen J.L."/>
            <person name="Fitzpatrick D.A."/>
            <person name="Frisvad J.C."/>
            <person name="Nielsen K.L."/>
        </authorList>
    </citation>
    <scope>NUCLEOTIDE SEQUENCE</scope>
    <source>
        <strain evidence="1">IBT 34128</strain>
    </source>
</reference>
<reference evidence="1" key="1">
    <citation type="submission" date="2022-11" db="EMBL/GenBank/DDBJ databases">
        <authorList>
            <person name="Petersen C."/>
        </authorList>
    </citation>
    <scope>NUCLEOTIDE SEQUENCE</scope>
    <source>
        <strain evidence="1">IBT 34128</strain>
    </source>
</reference>
<accession>A0A9W9FRD4</accession>
<name>A0A9W9FRD4_9EURO</name>
<gene>
    <name evidence="1" type="ORF">NUU61_002246</name>
</gene>
<dbReference type="Proteomes" id="UP001141434">
    <property type="component" value="Unassembled WGS sequence"/>
</dbReference>
<keyword evidence="2" id="KW-1185">Reference proteome</keyword>
<comment type="caution">
    <text evidence="1">The sequence shown here is derived from an EMBL/GenBank/DDBJ whole genome shotgun (WGS) entry which is preliminary data.</text>
</comment>